<sequence length="198" mass="22401">MILLGLIGSSVGYKAKKVINYVRPDTIAVAMEEASKLGMGCFLIDQDDDVTSQQLYNLVSSDSTWIPFESERFVEAYEKLKKEGFTRSVIQEFQNIQKDVSPESVLVVCLSFVVHGGIDHTRFEILFSISVLPVLISVLDVVTDLVIPRVSYEYCSLMMYWSCVPKGLSMNLLLKLDKDSNSCPCWEQKWSSSAIHYY</sequence>
<proteinExistence type="predicted"/>
<gene>
    <name evidence="1" type="ORF">MKW98_010941</name>
</gene>
<evidence type="ECO:0000313" key="1">
    <source>
        <dbReference type="EMBL" id="KAI3911997.1"/>
    </source>
</evidence>
<organism evidence="1 2">
    <name type="scientific">Papaver atlanticum</name>
    <dbReference type="NCBI Taxonomy" id="357466"/>
    <lineage>
        <taxon>Eukaryota</taxon>
        <taxon>Viridiplantae</taxon>
        <taxon>Streptophyta</taxon>
        <taxon>Embryophyta</taxon>
        <taxon>Tracheophyta</taxon>
        <taxon>Spermatophyta</taxon>
        <taxon>Magnoliopsida</taxon>
        <taxon>Ranunculales</taxon>
        <taxon>Papaveraceae</taxon>
        <taxon>Papaveroideae</taxon>
        <taxon>Papaver</taxon>
    </lineage>
</organism>
<protein>
    <submittedName>
        <fullName evidence="1">Uncharacterized protein</fullName>
    </submittedName>
</protein>
<comment type="caution">
    <text evidence="1">The sequence shown here is derived from an EMBL/GenBank/DDBJ whole genome shotgun (WGS) entry which is preliminary data.</text>
</comment>
<dbReference type="EMBL" id="JAJJMB010009862">
    <property type="protein sequence ID" value="KAI3911997.1"/>
    <property type="molecule type" value="Genomic_DNA"/>
</dbReference>
<accession>A0AAD4SN79</accession>
<keyword evidence="2" id="KW-1185">Reference proteome</keyword>
<dbReference type="Proteomes" id="UP001202328">
    <property type="component" value="Unassembled WGS sequence"/>
</dbReference>
<dbReference type="AlphaFoldDB" id="A0AAD4SN79"/>
<reference evidence="1" key="1">
    <citation type="submission" date="2022-04" db="EMBL/GenBank/DDBJ databases">
        <title>A functionally conserved STORR gene fusion in Papaver species that diverged 16.8 million years ago.</title>
        <authorList>
            <person name="Catania T."/>
        </authorList>
    </citation>
    <scope>NUCLEOTIDE SEQUENCE</scope>
    <source>
        <strain evidence="1">S-188037</strain>
    </source>
</reference>
<evidence type="ECO:0000313" key="2">
    <source>
        <dbReference type="Proteomes" id="UP001202328"/>
    </source>
</evidence>
<name>A0AAD4SN79_9MAGN</name>